<organism evidence="2 3">
    <name type="scientific">Rubripirellula lacrimiformis</name>
    <dbReference type="NCBI Taxonomy" id="1930273"/>
    <lineage>
        <taxon>Bacteria</taxon>
        <taxon>Pseudomonadati</taxon>
        <taxon>Planctomycetota</taxon>
        <taxon>Planctomycetia</taxon>
        <taxon>Pirellulales</taxon>
        <taxon>Pirellulaceae</taxon>
        <taxon>Rubripirellula</taxon>
    </lineage>
</organism>
<dbReference type="RefSeq" id="WP_246146450.1">
    <property type="nucleotide sequence ID" value="NZ_CP036525.1"/>
</dbReference>
<reference evidence="2 3" key="1">
    <citation type="submission" date="2019-02" db="EMBL/GenBank/DDBJ databases">
        <title>Deep-cultivation of Planctomycetes and their phenomic and genomic characterization uncovers novel biology.</title>
        <authorList>
            <person name="Wiegand S."/>
            <person name="Jogler M."/>
            <person name="Boedeker C."/>
            <person name="Pinto D."/>
            <person name="Vollmers J."/>
            <person name="Rivas-Marin E."/>
            <person name="Kohn T."/>
            <person name="Peeters S.H."/>
            <person name="Heuer A."/>
            <person name="Rast P."/>
            <person name="Oberbeckmann S."/>
            <person name="Bunk B."/>
            <person name="Jeske O."/>
            <person name="Meyerdierks A."/>
            <person name="Storesund J.E."/>
            <person name="Kallscheuer N."/>
            <person name="Luecker S."/>
            <person name="Lage O.M."/>
            <person name="Pohl T."/>
            <person name="Merkel B.J."/>
            <person name="Hornburger P."/>
            <person name="Mueller R.-W."/>
            <person name="Bruemmer F."/>
            <person name="Labrenz M."/>
            <person name="Spormann A.M."/>
            <person name="Op den Camp H."/>
            <person name="Overmann J."/>
            <person name="Amann R."/>
            <person name="Jetten M.S.M."/>
            <person name="Mascher T."/>
            <person name="Medema M.H."/>
            <person name="Devos D.P."/>
            <person name="Kaster A.-K."/>
            <person name="Ovreas L."/>
            <person name="Rohde M."/>
            <person name="Galperin M.Y."/>
            <person name="Jogler C."/>
        </authorList>
    </citation>
    <scope>NUCLEOTIDE SEQUENCE [LARGE SCALE GENOMIC DNA]</scope>
    <source>
        <strain evidence="2 3">K22_7</strain>
    </source>
</reference>
<protein>
    <recommendedName>
        <fullName evidence="4">Cytochrome C</fullName>
    </recommendedName>
</protein>
<feature type="chain" id="PRO_5021801212" description="Cytochrome C" evidence="1">
    <location>
        <begin position="20"/>
        <end position="141"/>
    </location>
</feature>
<proteinExistence type="predicted"/>
<dbReference type="GO" id="GO:0020037">
    <property type="term" value="F:heme binding"/>
    <property type="evidence" value="ECO:0007669"/>
    <property type="project" value="InterPro"/>
</dbReference>
<evidence type="ECO:0008006" key="4">
    <source>
        <dbReference type="Google" id="ProtNLM"/>
    </source>
</evidence>
<accession>A0A517N4M7</accession>
<dbReference type="AlphaFoldDB" id="A0A517N4M7"/>
<keyword evidence="3" id="KW-1185">Reference proteome</keyword>
<name>A0A517N4M7_9BACT</name>
<dbReference type="EMBL" id="CP036525">
    <property type="protein sequence ID" value="QDT02095.1"/>
    <property type="molecule type" value="Genomic_DNA"/>
</dbReference>
<evidence type="ECO:0000256" key="1">
    <source>
        <dbReference type="SAM" id="SignalP"/>
    </source>
</evidence>
<dbReference type="SUPFAM" id="SSF47175">
    <property type="entry name" value="Cytochromes"/>
    <property type="match status" value="1"/>
</dbReference>
<feature type="signal peptide" evidence="1">
    <location>
        <begin position="1"/>
        <end position="19"/>
    </location>
</feature>
<gene>
    <name evidence="2" type="ORF">K227x_04660</name>
</gene>
<dbReference type="InterPro" id="IPR010980">
    <property type="entry name" value="Cyt_c/b562"/>
</dbReference>
<dbReference type="KEGG" id="rlc:K227x_04660"/>
<evidence type="ECO:0000313" key="3">
    <source>
        <dbReference type="Proteomes" id="UP000318538"/>
    </source>
</evidence>
<dbReference type="Proteomes" id="UP000318538">
    <property type="component" value="Chromosome"/>
</dbReference>
<keyword evidence="1" id="KW-0732">Signal</keyword>
<sequence precursor="true">MRSLFLLTFSIMFCSAAVAQEESTTPAAATADSDHSDTSDKPLDFWMKKKLDYSTGILRGLSMGDFAEIEANANKMRVLNKVEGFARSRFEGYRGHLRSFERMTDEVIRQAKKENIEGVTLAYHQLTVSCVRCHQSLRETE</sequence>
<dbReference type="GO" id="GO:0022900">
    <property type="term" value="P:electron transport chain"/>
    <property type="evidence" value="ECO:0007669"/>
    <property type="project" value="InterPro"/>
</dbReference>
<dbReference type="GO" id="GO:0009055">
    <property type="term" value="F:electron transfer activity"/>
    <property type="evidence" value="ECO:0007669"/>
    <property type="project" value="InterPro"/>
</dbReference>
<evidence type="ECO:0000313" key="2">
    <source>
        <dbReference type="EMBL" id="QDT02095.1"/>
    </source>
</evidence>
<dbReference type="GO" id="GO:0005506">
    <property type="term" value="F:iron ion binding"/>
    <property type="evidence" value="ECO:0007669"/>
    <property type="project" value="InterPro"/>
</dbReference>